<evidence type="ECO:0000313" key="1">
    <source>
        <dbReference type="EMBL" id="MFD1146548.1"/>
    </source>
</evidence>
<proteinExistence type="predicted"/>
<dbReference type="Proteomes" id="UP001597168">
    <property type="component" value="Unassembled WGS sequence"/>
</dbReference>
<name>A0ABW3QN14_9PSEU</name>
<evidence type="ECO:0000313" key="2">
    <source>
        <dbReference type="Proteomes" id="UP001597168"/>
    </source>
</evidence>
<dbReference type="InterPro" id="IPR011990">
    <property type="entry name" value="TPR-like_helical_dom_sf"/>
</dbReference>
<comment type="caution">
    <text evidence="1">The sequence shown here is derived from an EMBL/GenBank/DDBJ whole genome shotgun (WGS) entry which is preliminary data.</text>
</comment>
<dbReference type="RefSeq" id="WP_380720485.1">
    <property type="nucleotide sequence ID" value="NZ_JBHTLK010000015.1"/>
</dbReference>
<protein>
    <recommendedName>
        <fullName evidence="3">Tetratricopeptide repeat protein</fullName>
    </recommendedName>
</protein>
<keyword evidence="2" id="KW-1185">Reference proteome</keyword>
<dbReference type="Gene3D" id="1.25.40.10">
    <property type="entry name" value="Tetratricopeptide repeat domain"/>
    <property type="match status" value="1"/>
</dbReference>
<accession>A0ABW3QN14</accession>
<evidence type="ECO:0008006" key="3">
    <source>
        <dbReference type="Google" id="ProtNLM"/>
    </source>
</evidence>
<gene>
    <name evidence="1" type="ORF">ACFQ3T_05380</name>
</gene>
<dbReference type="SUPFAM" id="SSF48452">
    <property type="entry name" value="TPR-like"/>
    <property type="match status" value="1"/>
</dbReference>
<organism evidence="1 2">
    <name type="scientific">Saccharothrix hoggarensis</name>
    <dbReference type="NCBI Taxonomy" id="913853"/>
    <lineage>
        <taxon>Bacteria</taxon>
        <taxon>Bacillati</taxon>
        <taxon>Actinomycetota</taxon>
        <taxon>Actinomycetes</taxon>
        <taxon>Pseudonocardiales</taxon>
        <taxon>Pseudonocardiaceae</taxon>
        <taxon>Saccharothrix</taxon>
    </lineage>
</organism>
<reference evidence="2" key="1">
    <citation type="journal article" date="2019" name="Int. J. Syst. Evol. Microbiol.">
        <title>The Global Catalogue of Microorganisms (GCM) 10K type strain sequencing project: providing services to taxonomists for standard genome sequencing and annotation.</title>
        <authorList>
            <consortium name="The Broad Institute Genomics Platform"/>
            <consortium name="The Broad Institute Genome Sequencing Center for Infectious Disease"/>
            <person name="Wu L."/>
            <person name="Ma J."/>
        </authorList>
    </citation>
    <scope>NUCLEOTIDE SEQUENCE [LARGE SCALE GENOMIC DNA]</scope>
    <source>
        <strain evidence="2">CCUG 60214</strain>
    </source>
</reference>
<sequence length="315" mass="33925">MAGNPQVPARVGVDDVVRLEAEVERLRGLDYRQGGGACRDSAIACAARHDPLLDADATDAVRARLLVALADLHNVTGWTCFDTGLDDAASRHWDRALELAAEAGHHDLVANIRYRVGRMRLHRGRCREALEVFAHGLAAARRAGSRRAVAMLHANQAWAHAGLGQADEAMRLLDLAHDEFARTPRGPVPGWARFFDEPDLCGLSGVVLTELARTVDRSHTSAAIDSLTAAVAGYSGGMARSRAFSLVALTANHLMQHDFDHAAEVGDHALAAAREVRSTRVVDRLRPLCALADRHATDPHARALSARIAAFTPPV</sequence>
<dbReference type="EMBL" id="JBHTLK010000015">
    <property type="protein sequence ID" value="MFD1146548.1"/>
    <property type="molecule type" value="Genomic_DNA"/>
</dbReference>